<dbReference type="AlphaFoldDB" id="A0A2Z6R3D1"/>
<keyword evidence="3" id="KW-1185">Reference proteome</keyword>
<dbReference type="EMBL" id="BEXD01002001">
    <property type="protein sequence ID" value="GBB96630.1"/>
    <property type="molecule type" value="Genomic_DNA"/>
</dbReference>
<dbReference type="Proteomes" id="UP000615446">
    <property type="component" value="Unassembled WGS sequence"/>
</dbReference>
<evidence type="ECO:0000313" key="2">
    <source>
        <dbReference type="EMBL" id="GES83744.1"/>
    </source>
</evidence>
<evidence type="ECO:0000313" key="1">
    <source>
        <dbReference type="EMBL" id="GBB96630.1"/>
    </source>
</evidence>
<gene>
    <name evidence="2" type="ORF">RCL2_001089900</name>
    <name evidence="1" type="ORF">RclHR1_00280022</name>
</gene>
<accession>A0A2Z6R3D1</accession>
<reference evidence="2" key="2">
    <citation type="submission" date="2019-10" db="EMBL/GenBank/DDBJ databases">
        <title>Conservation and host-specific expression of non-tandemly repeated heterogenous ribosome RNA gene in arbuscular mycorrhizal fungi.</title>
        <authorList>
            <person name="Maeda T."/>
            <person name="Kobayashi Y."/>
            <person name="Nakagawa T."/>
            <person name="Ezawa T."/>
            <person name="Yamaguchi K."/>
            <person name="Bino T."/>
            <person name="Nishimoto Y."/>
            <person name="Shigenobu S."/>
            <person name="Kawaguchi M."/>
        </authorList>
    </citation>
    <scope>NUCLEOTIDE SEQUENCE</scope>
    <source>
        <strain evidence="2">HR1</strain>
    </source>
</reference>
<dbReference type="OrthoDB" id="2402189at2759"/>
<proteinExistence type="predicted"/>
<dbReference type="EMBL" id="BLAL01000073">
    <property type="protein sequence ID" value="GES83744.1"/>
    <property type="molecule type" value="Genomic_DNA"/>
</dbReference>
<evidence type="ECO:0000313" key="3">
    <source>
        <dbReference type="Proteomes" id="UP000247702"/>
    </source>
</evidence>
<reference evidence="1 3" key="1">
    <citation type="submission" date="2017-11" db="EMBL/GenBank/DDBJ databases">
        <title>The genome of Rhizophagus clarus HR1 reveals common genetic basis of auxotrophy among arbuscular mycorrhizal fungi.</title>
        <authorList>
            <person name="Kobayashi Y."/>
        </authorList>
    </citation>
    <scope>NUCLEOTIDE SEQUENCE [LARGE SCALE GENOMIC DNA]</scope>
    <source>
        <strain evidence="1 3">HR1</strain>
    </source>
</reference>
<comment type="caution">
    <text evidence="1">The sequence shown here is derived from an EMBL/GenBank/DDBJ whole genome shotgun (WGS) entry which is preliminary data.</text>
</comment>
<name>A0A2Z6R3D1_9GLOM</name>
<dbReference type="Proteomes" id="UP000247702">
    <property type="component" value="Unassembled WGS sequence"/>
</dbReference>
<protein>
    <submittedName>
        <fullName evidence="1">Uncharacterized protein</fullName>
    </submittedName>
</protein>
<sequence length="211" mass="25298">MENVDTYYRELNTFEARDLSLKKSLKVKKELLNNIFKNPEEEEGAWIKQKDDVENISKHIVLIAKQKDEIINDTFALTESALKLLKRKEVLCYRDKVGDFNNEVKKRFTRDDWGEIMSVFNRKINTNKNFRKVDEKYLIKLKVVLKEVDIDLEEFELLLRLKRTGNYEFYQDKAKTLDQEIEDLEISFPEELEYFKSPLKKLLLALKVWYS</sequence>
<organism evidence="1 3">
    <name type="scientific">Rhizophagus clarus</name>
    <dbReference type="NCBI Taxonomy" id="94130"/>
    <lineage>
        <taxon>Eukaryota</taxon>
        <taxon>Fungi</taxon>
        <taxon>Fungi incertae sedis</taxon>
        <taxon>Mucoromycota</taxon>
        <taxon>Glomeromycotina</taxon>
        <taxon>Glomeromycetes</taxon>
        <taxon>Glomerales</taxon>
        <taxon>Glomeraceae</taxon>
        <taxon>Rhizophagus</taxon>
    </lineage>
</organism>